<dbReference type="Pfam" id="PF11762">
    <property type="entry name" value="Arabinose_Iso_C"/>
    <property type="match status" value="1"/>
</dbReference>
<feature type="domain" description="L-arabinose isomerase central" evidence="9">
    <location>
        <begin position="177"/>
        <end position="320"/>
    </location>
</feature>
<evidence type="ECO:0000256" key="4">
    <source>
        <dbReference type="ARBA" id="ARBA00023235"/>
    </source>
</evidence>
<comment type="cofactor">
    <cofactor evidence="6">
        <name>Mn(2+)</name>
        <dbReference type="ChEBI" id="CHEBI:29035"/>
    </cofactor>
    <text evidence="6">Binds 1 Mn(2+) ion per subunit.</text>
</comment>
<gene>
    <name evidence="6 10" type="primary">araA</name>
    <name evidence="10" type="ORF">GCM10011506_17620</name>
</gene>
<dbReference type="GO" id="GO:0016853">
    <property type="term" value="F:isomerase activity"/>
    <property type="evidence" value="ECO:0007669"/>
    <property type="project" value="UniProtKB-KW"/>
</dbReference>
<evidence type="ECO:0000259" key="7">
    <source>
        <dbReference type="Pfam" id="PF02610"/>
    </source>
</evidence>
<name>A0ABQ1M385_9BACT</name>
<dbReference type="InterPro" id="IPR038583">
    <property type="entry name" value="AraA_N_sf"/>
</dbReference>
<comment type="similarity">
    <text evidence="6">Belongs to the arabinose isomerase family.</text>
</comment>
<dbReference type="Proteomes" id="UP000636010">
    <property type="component" value="Unassembled WGS sequence"/>
</dbReference>
<dbReference type="CDD" id="cd03557">
    <property type="entry name" value="L-arabinose_isomerase"/>
    <property type="match status" value="1"/>
</dbReference>
<dbReference type="Pfam" id="PF02610">
    <property type="entry name" value="AraA_N"/>
    <property type="match status" value="1"/>
</dbReference>
<dbReference type="EC" id="5.3.1.4" evidence="6"/>
<dbReference type="Gene3D" id="3.40.50.10940">
    <property type="match status" value="1"/>
</dbReference>
<comment type="catalytic activity">
    <reaction evidence="6">
        <text>beta-L-arabinopyranose = L-ribulose</text>
        <dbReference type="Rhea" id="RHEA:14821"/>
        <dbReference type="ChEBI" id="CHEBI:16880"/>
        <dbReference type="ChEBI" id="CHEBI:40886"/>
        <dbReference type="EC" id="5.3.1.4"/>
    </reaction>
</comment>
<dbReference type="InterPro" id="IPR055389">
    <property type="entry name" value="AraA_N"/>
</dbReference>
<dbReference type="HAMAP" id="MF_00519">
    <property type="entry name" value="Arabinose_Isome"/>
    <property type="match status" value="1"/>
</dbReference>
<comment type="pathway">
    <text evidence="6">Carbohydrate degradation; L-arabinose degradation via L-ribulose; D-xylulose 5-phosphate from L-arabinose (bacterial route): step 1/3.</text>
</comment>
<organism evidence="10 11">
    <name type="scientific">Marivirga lumbricoides</name>
    <dbReference type="NCBI Taxonomy" id="1046115"/>
    <lineage>
        <taxon>Bacteria</taxon>
        <taxon>Pseudomonadati</taxon>
        <taxon>Bacteroidota</taxon>
        <taxon>Cytophagia</taxon>
        <taxon>Cytophagales</taxon>
        <taxon>Marivirgaceae</taxon>
        <taxon>Marivirga</taxon>
    </lineage>
</organism>
<feature type="binding site" evidence="6">
    <location>
        <position position="346"/>
    </location>
    <ligand>
        <name>Mn(2+)</name>
        <dbReference type="ChEBI" id="CHEBI:29035"/>
    </ligand>
</feature>
<feature type="binding site" evidence="6">
    <location>
        <position position="329"/>
    </location>
    <ligand>
        <name>Mn(2+)</name>
        <dbReference type="ChEBI" id="CHEBI:29035"/>
    </ligand>
</feature>
<dbReference type="RefSeq" id="WP_188462446.1">
    <property type="nucleotide sequence ID" value="NZ_BAABHU010000005.1"/>
</dbReference>
<evidence type="ECO:0000313" key="11">
    <source>
        <dbReference type="Proteomes" id="UP000636010"/>
    </source>
</evidence>
<keyword evidence="4 6" id="KW-0413">Isomerase</keyword>
<proteinExistence type="inferred from homology"/>
<accession>A0ABQ1M385</accession>
<evidence type="ECO:0000313" key="10">
    <source>
        <dbReference type="EMBL" id="GGC32647.1"/>
    </source>
</evidence>
<dbReference type="InterPro" id="IPR024664">
    <property type="entry name" value="Ara_Isoase_C"/>
</dbReference>
<dbReference type="SUPFAM" id="SSF50443">
    <property type="entry name" value="FucI/AraA C-terminal domain-like"/>
    <property type="match status" value="1"/>
</dbReference>
<dbReference type="InterPro" id="IPR004216">
    <property type="entry name" value="Fuc/Ara_isomerase_C"/>
</dbReference>
<keyword evidence="2 6" id="KW-0054">Arabinose catabolism</keyword>
<evidence type="ECO:0000256" key="6">
    <source>
        <dbReference type="HAMAP-Rule" id="MF_00519"/>
    </source>
</evidence>
<feature type="binding site" evidence="6">
    <location>
        <position position="302"/>
    </location>
    <ligand>
        <name>Mn(2+)</name>
        <dbReference type="ChEBI" id="CHEBI:29035"/>
    </ligand>
</feature>
<dbReference type="PANTHER" id="PTHR38464">
    <property type="entry name" value="L-ARABINOSE ISOMERASE"/>
    <property type="match status" value="1"/>
</dbReference>
<evidence type="ECO:0000259" key="8">
    <source>
        <dbReference type="Pfam" id="PF11762"/>
    </source>
</evidence>
<keyword evidence="1 6" id="KW-0479">Metal-binding</keyword>
<comment type="caution">
    <text evidence="10">The sequence shown here is derived from an EMBL/GenBank/DDBJ whole genome shotgun (WGS) entry which is preliminary data.</text>
</comment>
<evidence type="ECO:0000256" key="2">
    <source>
        <dbReference type="ARBA" id="ARBA00022935"/>
    </source>
</evidence>
<dbReference type="EMBL" id="BMEC01000005">
    <property type="protein sequence ID" value="GGC32647.1"/>
    <property type="molecule type" value="Genomic_DNA"/>
</dbReference>
<evidence type="ECO:0000256" key="3">
    <source>
        <dbReference type="ARBA" id="ARBA00023211"/>
    </source>
</evidence>
<reference evidence="11" key="1">
    <citation type="journal article" date="2019" name="Int. J. Syst. Evol. Microbiol.">
        <title>The Global Catalogue of Microorganisms (GCM) 10K type strain sequencing project: providing services to taxonomists for standard genome sequencing and annotation.</title>
        <authorList>
            <consortium name="The Broad Institute Genomics Platform"/>
            <consortium name="The Broad Institute Genome Sequencing Center for Infectious Disease"/>
            <person name="Wu L."/>
            <person name="Ma J."/>
        </authorList>
    </citation>
    <scope>NUCLEOTIDE SEQUENCE [LARGE SCALE GENOMIC DNA]</scope>
    <source>
        <strain evidence="11">CGMCC 1.10832</strain>
    </source>
</reference>
<sequence>MRDIKNYEVWFVTGSQHLYGEETLKNVANHSKEIANALDGSEDIPVKIVYKGLSTTPDEIYAICQQANTQENCIGMVVWMHTFSPAKMWIKGLQLLQKPIAHFHTQYNDEIPWGEIDMDFMNENQSAHGDREFGFMMTRLRKNRKVIVGHWKDKEAVKELGFWTRAAAGWYTFQTLKVARIGDNMRQVAVTEGDKVEAQMRFGFSVNGYGIGDVVKYLDKVTEKQIDDLVKVYADSYTIDKSVLSHKNLRDAAKIEIGLKAFLEEGGFEAYTDTFEDLHGFPQLPGIATQRLMEAGYGFGAEGDWKTAALLRASKVMEQGLAGGTSFMEDYTYDFGKDKARVLGSHMLEICPSIASDKPTCEIHPLSIGGKDDPARLVFNVASGPAVNVSLIDMGNRFRLLINEVEAVTPPHDLPNLPVARVLWDTKPNLKVAASAWIYGGGAHHTVFSKSLPTEVFEDFAEMAGIETLIIDSDTTIRGFKETLKWNEVYYQLFQNKL</sequence>
<keyword evidence="5 6" id="KW-0119">Carbohydrate metabolism</keyword>
<feature type="domain" description="L-arabinose isomerase N-terminal" evidence="7">
    <location>
        <begin position="7"/>
        <end position="172"/>
    </location>
</feature>
<keyword evidence="3 6" id="KW-0464">Manganese</keyword>
<evidence type="ECO:0000259" key="9">
    <source>
        <dbReference type="Pfam" id="PF24856"/>
    </source>
</evidence>
<feature type="domain" description="L-arabinose isomerase C-terminal" evidence="8">
    <location>
        <begin position="324"/>
        <end position="467"/>
    </location>
</feature>
<protein>
    <recommendedName>
        <fullName evidence="6">L-arabinose isomerase</fullName>
        <ecNumber evidence="6">5.3.1.4</ecNumber>
    </recommendedName>
</protein>
<dbReference type="InterPro" id="IPR003762">
    <property type="entry name" value="Lara_isomerase"/>
</dbReference>
<dbReference type="InterPro" id="IPR055390">
    <property type="entry name" value="AraA_central"/>
</dbReference>
<dbReference type="PIRSF" id="PIRSF001478">
    <property type="entry name" value="L-ara_isomerase"/>
    <property type="match status" value="1"/>
</dbReference>
<dbReference type="NCBIfam" id="NF002795">
    <property type="entry name" value="PRK02929.1"/>
    <property type="match status" value="1"/>
</dbReference>
<evidence type="ECO:0000256" key="5">
    <source>
        <dbReference type="ARBA" id="ARBA00023277"/>
    </source>
</evidence>
<dbReference type="InterPro" id="IPR009015">
    <property type="entry name" value="Fucose_isomerase_N/cen_sf"/>
</dbReference>
<comment type="function">
    <text evidence="6">Catalyzes the conversion of L-arabinose to L-ribulose.</text>
</comment>
<dbReference type="SUPFAM" id="SSF53743">
    <property type="entry name" value="FucI/AraA N-terminal and middle domains"/>
    <property type="match status" value="1"/>
</dbReference>
<keyword evidence="11" id="KW-1185">Reference proteome</keyword>
<feature type="binding site" evidence="6">
    <location>
        <position position="445"/>
    </location>
    <ligand>
        <name>Mn(2+)</name>
        <dbReference type="ChEBI" id="CHEBI:29035"/>
    </ligand>
</feature>
<dbReference type="PANTHER" id="PTHR38464:SF1">
    <property type="entry name" value="L-ARABINOSE ISOMERASE"/>
    <property type="match status" value="1"/>
</dbReference>
<dbReference type="Pfam" id="PF24856">
    <property type="entry name" value="AraA_central"/>
    <property type="match status" value="1"/>
</dbReference>
<evidence type="ECO:0000256" key="1">
    <source>
        <dbReference type="ARBA" id="ARBA00022723"/>
    </source>
</evidence>